<organism evidence="1 2">
    <name type="scientific">Candidatus Sungbacteria bacterium RIFCSPHIGHO2_02_FULL_52_23</name>
    <dbReference type="NCBI Taxonomy" id="1802274"/>
    <lineage>
        <taxon>Bacteria</taxon>
        <taxon>Candidatus Sungiibacteriota</taxon>
    </lineage>
</organism>
<protein>
    <submittedName>
        <fullName evidence="1">Uncharacterized protein</fullName>
    </submittedName>
</protein>
<dbReference type="STRING" id="1802274.A3J58_03605"/>
<gene>
    <name evidence="1" type="ORF">A3J58_03605</name>
</gene>
<evidence type="ECO:0000313" key="2">
    <source>
        <dbReference type="Proteomes" id="UP000178510"/>
    </source>
</evidence>
<sequence>MPCFDGDVDFPGFGDAPKPAKEKNKPLGQTHCTICTKEIAHDARRCINCNALTIKFKRLCTNPKCLKEVGMTDNECKACDQHFVYVFDRRKTTWKGAEWVKILQPIKCNRCTRPADEYDNWFAHRNIPFPFQTERGAKIAALRETPNVQKFILKHFGYDDLHVYLAGTDEKPWGFRDEQALLKFLNYFKCPCGARDWRLAPMIGAARHGMPHLQKVLQVVTPFIVKGAADLGKAAWKKLQKK</sequence>
<name>A0A1G2KW99_9BACT</name>
<dbReference type="EMBL" id="MHQM01000026">
    <property type="protein sequence ID" value="OHA03454.1"/>
    <property type="molecule type" value="Genomic_DNA"/>
</dbReference>
<comment type="caution">
    <text evidence="1">The sequence shown here is derived from an EMBL/GenBank/DDBJ whole genome shotgun (WGS) entry which is preliminary data.</text>
</comment>
<accession>A0A1G2KW99</accession>
<evidence type="ECO:0000313" key="1">
    <source>
        <dbReference type="EMBL" id="OHA03454.1"/>
    </source>
</evidence>
<dbReference type="AlphaFoldDB" id="A0A1G2KW99"/>
<reference evidence="1 2" key="1">
    <citation type="journal article" date="2016" name="Nat. Commun.">
        <title>Thousands of microbial genomes shed light on interconnected biogeochemical processes in an aquifer system.</title>
        <authorList>
            <person name="Anantharaman K."/>
            <person name="Brown C.T."/>
            <person name="Hug L.A."/>
            <person name="Sharon I."/>
            <person name="Castelle C.J."/>
            <person name="Probst A.J."/>
            <person name="Thomas B.C."/>
            <person name="Singh A."/>
            <person name="Wilkins M.J."/>
            <person name="Karaoz U."/>
            <person name="Brodie E.L."/>
            <person name="Williams K.H."/>
            <person name="Hubbard S.S."/>
            <person name="Banfield J.F."/>
        </authorList>
    </citation>
    <scope>NUCLEOTIDE SEQUENCE [LARGE SCALE GENOMIC DNA]</scope>
</reference>
<proteinExistence type="predicted"/>
<dbReference type="Proteomes" id="UP000178510">
    <property type="component" value="Unassembled WGS sequence"/>
</dbReference>